<feature type="binding site" evidence="9">
    <location>
        <position position="158"/>
    </location>
    <ligand>
        <name>[2Fe-2S] cluster</name>
        <dbReference type="ChEBI" id="CHEBI:190135"/>
    </ligand>
</feature>
<feature type="binding site" evidence="9">
    <location>
        <position position="198"/>
    </location>
    <ligand>
        <name>[4Fe-4S] cluster</name>
        <dbReference type="ChEBI" id="CHEBI:49883"/>
    </ligand>
</feature>
<comment type="caution">
    <text evidence="9">Lacks conserved residue(s) required for the propagation of feature annotation.</text>
</comment>
<gene>
    <name evidence="11" type="ORF">FVE85_2205</name>
</gene>
<keyword evidence="3 9" id="KW-0004">4Fe-4S</keyword>
<name>A0A5J4YYJ6_PORPP</name>
<comment type="subcellular location">
    <subcellularLocation>
        <location evidence="9">Cytoplasm</location>
    </subcellularLocation>
    <subcellularLocation>
        <location evidence="9">Mitochondrion intermembrane space</location>
    </subcellularLocation>
</comment>
<dbReference type="OrthoDB" id="311633at2759"/>
<comment type="subunit">
    <text evidence="9">Monomer.</text>
</comment>
<dbReference type="GO" id="GO:0005758">
    <property type="term" value="C:mitochondrial intermembrane space"/>
    <property type="evidence" value="ECO:0007669"/>
    <property type="project" value="UniProtKB-SubCell"/>
</dbReference>
<dbReference type="EMBL" id="VRMN01000003">
    <property type="protein sequence ID" value="KAA8496050.1"/>
    <property type="molecule type" value="Genomic_DNA"/>
</dbReference>
<dbReference type="Proteomes" id="UP000324585">
    <property type="component" value="Unassembled WGS sequence"/>
</dbReference>
<evidence type="ECO:0000256" key="7">
    <source>
        <dbReference type="ARBA" id="ARBA00023014"/>
    </source>
</evidence>
<dbReference type="PANTHER" id="PTHR13273:SF14">
    <property type="entry name" value="ANAMORSIN"/>
    <property type="match status" value="1"/>
</dbReference>
<keyword evidence="9" id="KW-0001">2Fe-2S</keyword>
<dbReference type="AlphaFoldDB" id="A0A5J4YYJ6"/>
<dbReference type="GO" id="GO:0016226">
    <property type="term" value="P:iron-sulfur cluster assembly"/>
    <property type="evidence" value="ECO:0007669"/>
    <property type="project" value="UniProtKB-UniRule"/>
</dbReference>
<dbReference type="InterPro" id="IPR007785">
    <property type="entry name" value="Anamorsin"/>
</dbReference>
<dbReference type="PANTHER" id="PTHR13273">
    <property type="entry name" value="ANAMORSIN"/>
    <property type="match status" value="1"/>
</dbReference>
<reference evidence="12" key="1">
    <citation type="journal article" date="2019" name="Nat. Commun.">
        <title>Expansion of phycobilisome linker gene families in mesophilic red algae.</title>
        <authorList>
            <person name="Lee J."/>
            <person name="Kim D."/>
            <person name="Bhattacharya D."/>
            <person name="Yoon H.S."/>
        </authorList>
    </citation>
    <scope>NUCLEOTIDE SEQUENCE [LARGE SCALE GENOMIC DNA]</scope>
    <source>
        <strain evidence="12">CCMP 1328</strain>
    </source>
</reference>
<evidence type="ECO:0000313" key="12">
    <source>
        <dbReference type="Proteomes" id="UP000324585"/>
    </source>
</evidence>
<dbReference type="InterPro" id="IPR046408">
    <property type="entry name" value="CIAPIN1"/>
</dbReference>
<keyword evidence="6 9" id="KW-0408">Iron</keyword>
<keyword evidence="5 9" id="KW-0479">Metal-binding</keyword>
<keyword evidence="12" id="KW-1185">Reference proteome</keyword>
<evidence type="ECO:0000256" key="1">
    <source>
        <dbReference type="ARBA" id="ARBA00001966"/>
    </source>
</evidence>
<proteinExistence type="inferred from homology"/>
<comment type="cofactor">
    <cofactor evidence="9">
        <name>[2Fe-2S] cluster</name>
        <dbReference type="ChEBI" id="CHEBI:190135"/>
    </cofactor>
</comment>
<feature type="binding site" evidence="9">
    <location>
        <position position="163"/>
    </location>
    <ligand>
        <name>[2Fe-2S] cluster</name>
        <dbReference type="ChEBI" id="CHEBI:190135"/>
    </ligand>
</feature>
<evidence type="ECO:0000256" key="9">
    <source>
        <dbReference type="HAMAP-Rule" id="MF_03115"/>
    </source>
</evidence>
<feature type="binding site" evidence="9">
    <location>
        <position position="201"/>
    </location>
    <ligand>
        <name>[4Fe-4S] cluster</name>
        <dbReference type="ChEBI" id="CHEBI:49883"/>
    </ligand>
</feature>
<evidence type="ECO:0000256" key="6">
    <source>
        <dbReference type="ARBA" id="ARBA00023004"/>
    </source>
</evidence>
<keyword evidence="4 9" id="KW-0963">Cytoplasm</keyword>
<dbReference type="OMA" id="WENASLV"/>
<evidence type="ECO:0000256" key="5">
    <source>
        <dbReference type="ARBA" id="ARBA00022723"/>
    </source>
</evidence>
<dbReference type="GO" id="GO:0009055">
    <property type="term" value="F:electron transfer activity"/>
    <property type="evidence" value="ECO:0007669"/>
    <property type="project" value="UniProtKB-UniRule"/>
</dbReference>
<dbReference type="Pfam" id="PF05093">
    <property type="entry name" value="CIAPIN1"/>
    <property type="match status" value="1"/>
</dbReference>
<comment type="function">
    <text evidence="9">Component of the cytosolic iron-sulfur (Fe-S) protein assembly (CIA) machinery. Required for the maturation of extramitochondrial Fe-S proteins. Part of an electron transfer chain functioning in an early step of cytosolic Fe-S biogenesis, facilitating the de novo assembly of a [4Fe-4S] cluster on the cytosolic Fe-S scaffold complex. Electrons are transferred from NADPH via a FAD- and FMN-containing diflavin oxidoreductase. Together with the diflavin oxidoreductase, also required for the assembly of the diferric tyrosyl radical cofactor of ribonucleotide reductase (RNR), probably by providing electrons for reduction during radical cofactor maturation in the catalytic small subunit.</text>
</comment>
<feature type="binding site" evidence="9">
    <location>
        <position position="187"/>
    </location>
    <ligand>
        <name>[4Fe-4S] cluster</name>
        <dbReference type="ChEBI" id="CHEBI:49883"/>
    </ligand>
</feature>
<comment type="domain">
    <text evidence="9">The C-terminal domain binds 2 Fe-S clusters but is otherwise mostly in an intrinsically disordered conformation.</text>
</comment>
<feature type="short sequence motif" description="Cx2C motif 2" evidence="9">
    <location>
        <begin position="198"/>
        <end position="201"/>
    </location>
</feature>
<keyword evidence="8 9" id="KW-0496">Mitochondrion</keyword>
<protein>
    <recommendedName>
        <fullName evidence="9">Anamorsin homolog</fullName>
    </recommendedName>
    <alternativeName>
        <fullName evidence="9">Fe-S cluster assembly protein DRE2 homolog</fullName>
    </alternativeName>
</protein>
<feature type="binding site" evidence="9">
    <location>
        <position position="143"/>
    </location>
    <ligand>
        <name>[2Fe-2S] cluster</name>
        <dbReference type="ChEBI" id="CHEBI:190135"/>
    </ligand>
</feature>
<dbReference type="HAMAP" id="MF_03115">
    <property type="entry name" value="Anamorsin"/>
    <property type="match status" value="1"/>
</dbReference>
<accession>A0A5J4YYJ6</accession>
<evidence type="ECO:0000259" key="10">
    <source>
        <dbReference type="Pfam" id="PF05093"/>
    </source>
</evidence>
<feature type="region of interest" description="Fe-S binding site B" evidence="9">
    <location>
        <begin position="187"/>
        <end position="201"/>
    </location>
</feature>
<feature type="domain" description="Anamorsin C-terminal" evidence="10">
    <location>
        <begin position="183"/>
        <end position="217"/>
    </location>
</feature>
<feature type="binding site" evidence="9">
    <location>
        <position position="161"/>
    </location>
    <ligand>
        <name>[2Fe-2S] cluster</name>
        <dbReference type="ChEBI" id="CHEBI:190135"/>
    </ligand>
</feature>
<organism evidence="11 12">
    <name type="scientific">Porphyridium purpureum</name>
    <name type="common">Red alga</name>
    <name type="synonym">Porphyridium cruentum</name>
    <dbReference type="NCBI Taxonomy" id="35688"/>
    <lineage>
        <taxon>Eukaryota</taxon>
        <taxon>Rhodophyta</taxon>
        <taxon>Bangiophyceae</taxon>
        <taxon>Porphyridiales</taxon>
        <taxon>Porphyridiaceae</taxon>
        <taxon>Porphyridium</taxon>
    </lineage>
</organism>
<sequence length="226" mass="23316">MELDAALKLVAGSQESVEVRLGAWENASLVDADKAAVLLNSLTPRGALRLVVDNDSSGARAPEMLRGKLVDQLVLAGFVGVEVAEHGDGVAVLAKRPEFNAAAVVPLQWGDDDDGEDELVDEEDIIPSEVLKEAGGELKALGCGDDASKATGAGRKACKDCSCGLAEQLASTESTAAQPAVPAKSSCGNCYLGDGFRCAGCPYLGMPPFQPGESIKIPADLMTSDL</sequence>
<comment type="cofactor">
    <cofactor evidence="1 9">
        <name>[4Fe-4S] cluster</name>
        <dbReference type="ChEBI" id="CHEBI:49883"/>
    </cofactor>
</comment>
<evidence type="ECO:0000256" key="8">
    <source>
        <dbReference type="ARBA" id="ARBA00023128"/>
    </source>
</evidence>
<evidence type="ECO:0000256" key="3">
    <source>
        <dbReference type="ARBA" id="ARBA00022485"/>
    </source>
</evidence>
<dbReference type="GO" id="GO:0051539">
    <property type="term" value="F:4 iron, 4 sulfur cluster binding"/>
    <property type="evidence" value="ECO:0007669"/>
    <property type="project" value="UniProtKB-KW"/>
</dbReference>
<dbReference type="GO" id="GO:0046872">
    <property type="term" value="F:metal ion binding"/>
    <property type="evidence" value="ECO:0007669"/>
    <property type="project" value="UniProtKB-KW"/>
</dbReference>
<evidence type="ECO:0000313" key="11">
    <source>
        <dbReference type="EMBL" id="KAA8496050.1"/>
    </source>
</evidence>
<comment type="domain">
    <text evidence="9">The twin Cx2C motifs are involved in the recognition by the mitochondrial MIA40-ERV1 disulfide relay system. The formation of 2 disulfide bonds in the Cx2C motifs through dithiol/disulfide exchange reactions effectively traps the protein in the mitochondrial intermembrane space.</text>
</comment>
<dbReference type="GO" id="GO:0051537">
    <property type="term" value="F:2 iron, 2 sulfur cluster binding"/>
    <property type="evidence" value="ECO:0007669"/>
    <property type="project" value="UniProtKB-UniRule"/>
</dbReference>
<evidence type="ECO:0000256" key="2">
    <source>
        <dbReference type="ARBA" id="ARBA00008169"/>
    </source>
</evidence>
<feature type="binding site" evidence="9">
    <location>
        <position position="190"/>
    </location>
    <ligand>
        <name>[4Fe-4S] cluster</name>
        <dbReference type="ChEBI" id="CHEBI:49883"/>
    </ligand>
</feature>
<evidence type="ECO:0000256" key="4">
    <source>
        <dbReference type="ARBA" id="ARBA00022490"/>
    </source>
</evidence>
<comment type="similarity">
    <text evidence="2 9">Belongs to the anamorsin family.</text>
</comment>
<feature type="short sequence motif" description="Cx2C motif 1" evidence="9">
    <location>
        <begin position="187"/>
        <end position="190"/>
    </location>
</feature>
<comment type="caution">
    <text evidence="11">The sequence shown here is derived from an EMBL/GenBank/DDBJ whole genome shotgun (WGS) entry which is preliminary data.</text>
</comment>
<keyword evidence="7 9" id="KW-0411">Iron-sulfur</keyword>
<comment type="domain">
    <text evidence="9">The N-terminal domain has structural similarity with S-adenosyl-L-methionine-dependent methyltransferases, but does not bind S-adenosyl-L-methionine. It is required for correct assembly of the 2 Fe-S clusters.</text>
</comment>